<reference evidence="3" key="1">
    <citation type="journal article" date="2011" name="PLoS Genet.">
        <title>Genomic analysis of the necrotrophic fungal pathogens Sclerotinia sclerotiorum and Botrytis cinerea.</title>
        <authorList>
            <person name="Amselem J."/>
            <person name="Cuomo C.A."/>
            <person name="van Kan J.A."/>
            <person name="Viaud M."/>
            <person name="Benito E.P."/>
            <person name="Couloux A."/>
            <person name="Coutinho P.M."/>
            <person name="de Vries R.P."/>
            <person name="Dyer P.S."/>
            <person name="Fillinger S."/>
            <person name="Fournier E."/>
            <person name="Gout L."/>
            <person name="Hahn M."/>
            <person name="Kohn L."/>
            <person name="Lapalu N."/>
            <person name="Plummer K.M."/>
            <person name="Pradier J.M."/>
            <person name="Quevillon E."/>
            <person name="Sharon A."/>
            <person name="Simon A."/>
            <person name="ten Have A."/>
            <person name="Tudzynski B."/>
            <person name="Tudzynski P."/>
            <person name="Wincker P."/>
            <person name="Andrew M."/>
            <person name="Anthouard V."/>
            <person name="Beever R.E."/>
            <person name="Beffa R."/>
            <person name="Benoit I."/>
            <person name="Bouzid O."/>
            <person name="Brault B."/>
            <person name="Chen Z."/>
            <person name="Choquer M."/>
            <person name="Collemare J."/>
            <person name="Cotton P."/>
            <person name="Danchin E.G."/>
            <person name="Da Silva C."/>
            <person name="Gautier A."/>
            <person name="Giraud C."/>
            <person name="Giraud T."/>
            <person name="Gonzalez C."/>
            <person name="Grossetete S."/>
            <person name="Guldener U."/>
            <person name="Henrissat B."/>
            <person name="Howlett B.J."/>
            <person name="Kodira C."/>
            <person name="Kretschmer M."/>
            <person name="Lappartient A."/>
            <person name="Leroch M."/>
            <person name="Levis C."/>
            <person name="Mauceli E."/>
            <person name="Neuveglise C."/>
            <person name="Oeser B."/>
            <person name="Pearson M."/>
            <person name="Poulain J."/>
            <person name="Poussereau N."/>
            <person name="Quesneville H."/>
            <person name="Rascle C."/>
            <person name="Schumacher J."/>
            <person name="Segurens B."/>
            <person name="Sexton A."/>
            <person name="Silva E."/>
            <person name="Sirven C."/>
            <person name="Soanes D.M."/>
            <person name="Talbot N.J."/>
            <person name="Templeton M."/>
            <person name="Yandava C."/>
            <person name="Yarden O."/>
            <person name="Zeng Q."/>
            <person name="Rollins J.A."/>
            <person name="Lebrun M.H."/>
            <person name="Dickman M."/>
        </authorList>
    </citation>
    <scope>NUCLEOTIDE SEQUENCE [LARGE SCALE GENOMIC DNA]</scope>
    <source>
        <strain evidence="3">T4</strain>
    </source>
</reference>
<evidence type="ECO:0000256" key="1">
    <source>
        <dbReference type="SAM" id="MobiDB-lite"/>
    </source>
</evidence>
<accession>G2YF30</accession>
<dbReference type="AlphaFoldDB" id="G2YF30"/>
<dbReference type="InParanoid" id="G2YF30"/>
<dbReference type="EMBL" id="FQ790325">
    <property type="protein sequence ID" value="CCD50423.1"/>
    <property type="molecule type" value="Genomic_DNA"/>
</dbReference>
<dbReference type="HOGENOM" id="CLU_3050081_0_0_1"/>
<organism evidence="2 3">
    <name type="scientific">Botryotinia fuckeliana (strain T4)</name>
    <name type="common">Noble rot fungus</name>
    <name type="synonym">Botrytis cinerea</name>
    <dbReference type="NCBI Taxonomy" id="999810"/>
    <lineage>
        <taxon>Eukaryota</taxon>
        <taxon>Fungi</taxon>
        <taxon>Dikarya</taxon>
        <taxon>Ascomycota</taxon>
        <taxon>Pezizomycotina</taxon>
        <taxon>Leotiomycetes</taxon>
        <taxon>Helotiales</taxon>
        <taxon>Sclerotiniaceae</taxon>
        <taxon>Botrytis</taxon>
    </lineage>
</organism>
<dbReference type="Proteomes" id="UP000008177">
    <property type="component" value="Unplaced contigs"/>
</dbReference>
<protein>
    <submittedName>
        <fullName evidence="2">Uncharacterized protein</fullName>
    </submittedName>
</protein>
<name>G2YF30_BOTF4</name>
<proteinExistence type="predicted"/>
<feature type="region of interest" description="Disordered" evidence="1">
    <location>
        <begin position="1"/>
        <end position="25"/>
    </location>
</feature>
<gene>
    <name evidence="2" type="ORF">BofuT4_uP091100.1</name>
</gene>
<evidence type="ECO:0000313" key="3">
    <source>
        <dbReference type="Proteomes" id="UP000008177"/>
    </source>
</evidence>
<sequence>MLWTQTRREISSALNTKPPSGHRESERTTIRLCNSHNAQCVECIWACLPGNSYI</sequence>
<feature type="compositionally biased region" description="Basic and acidic residues" evidence="1">
    <location>
        <begin position="1"/>
        <end position="10"/>
    </location>
</feature>
<evidence type="ECO:0000313" key="2">
    <source>
        <dbReference type="EMBL" id="CCD50423.1"/>
    </source>
</evidence>